<organism evidence="3 4">
    <name type="scientific">Nocardiopsis coralli</name>
    <dbReference type="NCBI Taxonomy" id="2772213"/>
    <lineage>
        <taxon>Bacteria</taxon>
        <taxon>Bacillati</taxon>
        <taxon>Actinomycetota</taxon>
        <taxon>Actinomycetes</taxon>
        <taxon>Streptosporangiales</taxon>
        <taxon>Nocardiopsidaceae</taxon>
        <taxon>Nocardiopsis</taxon>
    </lineage>
</organism>
<sequence length="333" mass="34914">MSPHPRPPRRTPRSFAAALLALGLAATACTVPQNEGAFPDRSIELIVPWPPGGSGDQTARLLVAEARETCGTDIIVRNQEGSIGAVGYQAMSEAEPDGHTLGIIGMELAILGHLGVSDIGPEDLRGVMQYSYQPDVFAVPADSPLENLDEVFDAAGDDGVKIATAGTGSVYHVSFSGMAMEAGVEEGMDNVPFDGSAPAITAALGDQTDMVAVGAAEIAPYIESGDLRALATTGQEEVFPGTPTLADQGLEWDSGAILGVVAPNGTPDERVGFLTECLGQAQGAEDFSAWMAAQNLDQEFRDGPDFDSYLDDQHELYGRTVQELGLAPEEEHL</sequence>
<comment type="similarity">
    <text evidence="1">Belongs to the UPF0065 (bug) family.</text>
</comment>
<dbReference type="InterPro" id="IPR042100">
    <property type="entry name" value="Bug_dom1"/>
</dbReference>
<protein>
    <submittedName>
        <fullName evidence="3">Tripartite tricarboxylate transporter substrate binding protein</fullName>
    </submittedName>
</protein>
<dbReference type="SUPFAM" id="SSF53850">
    <property type="entry name" value="Periplasmic binding protein-like II"/>
    <property type="match status" value="1"/>
</dbReference>
<evidence type="ECO:0000256" key="1">
    <source>
        <dbReference type="ARBA" id="ARBA00006987"/>
    </source>
</evidence>
<gene>
    <name evidence="3" type="ORF">IDM40_05670</name>
</gene>
<evidence type="ECO:0000256" key="2">
    <source>
        <dbReference type="SAM" id="SignalP"/>
    </source>
</evidence>
<proteinExistence type="inferred from homology"/>
<keyword evidence="4" id="KW-1185">Reference proteome</keyword>
<reference evidence="3 4" key="1">
    <citation type="submission" date="2020-09" db="EMBL/GenBank/DDBJ databases">
        <title>Diversity and distribution of actinomycetes associated with coral in the coast of Hainan.</title>
        <authorList>
            <person name="Li F."/>
        </authorList>
    </citation>
    <scope>NUCLEOTIDE SEQUENCE [LARGE SCALE GENOMIC DNA]</scope>
    <source>
        <strain evidence="3 4">HNM0947</strain>
    </source>
</reference>
<dbReference type="PANTHER" id="PTHR42928:SF5">
    <property type="entry name" value="BLR1237 PROTEIN"/>
    <property type="match status" value="1"/>
</dbReference>
<dbReference type="PIRSF" id="PIRSF017082">
    <property type="entry name" value="YflP"/>
    <property type="match status" value="1"/>
</dbReference>
<dbReference type="Proteomes" id="UP000806528">
    <property type="component" value="Unassembled WGS sequence"/>
</dbReference>
<dbReference type="PANTHER" id="PTHR42928">
    <property type="entry name" value="TRICARBOXYLATE-BINDING PROTEIN"/>
    <property type="match status" value="1"/>
</dbReference>
<name>A0ABR9P2X9_9ACTN</name>
<evidence type="ECO:0000313" key="3">
    <source>
        <dbReference type="EMBL" id="MBE2998194.1"/>
    </source>
</evidence>
<accession>A0ABR9P2X9</accession>
<dbReference type="InterPro" id="IPR005064">
    <property type="entry name" value="BUG"/>
</dbReference>
<feature type="signal peptide" evidence="2">
    <location>
        <begin position="1"/>
        <end position="28"/>
    </location>
</feature>
<dbReference type="EMBL" id="JADBGI010000004">
    <property type="protein sequence ID" value="MBE2998194.1"/>
    <property type="molecule type" value="Genomic_DNA"/>
</dbReference>
<dbReference type="Pfam" id="PF03401">
    <property type="entry name" value="TctC"/>
    <property type="match status" value="1"/>
</dbReference>
<dbReference type="RefSeq" id="WP_193120842.1">
    <property type="nucleotide sequence ID" value="NZ_JADBGI010000004.1"/>
</dbReference>
<dbReference type="Gene3D" id="3.40.190.10">
    <property type="entry name" value="Periplasmic binding protein-like II"/>
    <property type="match status" value="1"/>
</dbReference>
<dbReference type="PROSITE" id="PS51257">
    <property type="entry name" value="PROKAR_LIPOPROTEIN"/>
    <property type="match status" value="1"/>
</dbReference>
<comment type="caution">
    <text evidence="3">The sequence shown here is derived from an EMBL/GenBank/DDBJ whole genome shotgun (WGS) entry which is preliminary data.</text>
</comment>
<dbReference type="Gene3D" id="3.40.190.150">
    <property type="entry name" value="Bordetella uptake gene, domain 1"/>
    <property type="match status" value="1"/>
</dbReference>
<keyword evidence="2" id="KW-0732">Signal</keyword>
<evidence type="ECO:0000313" key="4">
    <source>
        <dbReference type="Proteomes" id="UP000806528"/>
    </source>
</evidence>
<dbReference type="CDD" id="cd07012">
    <property type="entry name" value="PBP2_Bug_TTT"/>
    <property type="match status" value="1"/>
</dbReference>
<feature type="chain" id="PRO_5046658136" evidence="2">
    <location>
        <begin position="29"/>
        <end position="333"/>
    </location>
</feature>